<sequence length="202" mass="23179">MIPPKFYTYTIILLLLIQFGYGCNNKPASNTSSVTVVKTVKKDSVIVKEEGLTDEQQFRQFLKQFKDAVKTKSKTQLVTMFHFPLQTLPQWTNDELNNTTVKPQEGLISQNEFPTYFDDIFTKDAVKLIPASGENDLSEIDKTTTENYYKTLQQATDKGSTLYELQKQYTEDNGKETSFGFVFGKIGGKYKAISYYRPWPLK</sequence>
<accession>A0ABY7T5D1</accession>
<gene>
    <name evidence="1" type="ORF">PQO05_17130</name>
</gene>
<keyword evidence="2" id="KW-1185">Reference proteome</keyword>
<proteinExistence type="predicted"/>
<dbReference type="EMBL" id="CP117167">
    <property type="protein sequence ID" value="WCT10462.1"/>
    <property type="molecule type" value="Genomic_DNA"/>
</dbReference>
<dbReference type="RefSeq" id="WP_273628650.1">
    <property type="nucleotide sequence ID" value="NZ_CP117167.1"/>
</dbReference>
<reference evidence="1 2" key="1">
    <citation type="submission" date="2023-02" db="EMBL/GenBank/DDBJ databases">
        <title>Genome sequence of Mucilaginibacter jinjuensis strain KACC 16571.</title>
        <authorList>
            <person name="Kim S."/>
            <person name="Heo J."/>
            <person name="Kwon S.-W."/>
        </authorList>
    </citation>
    <scope>NUCLEOTIDE SEQUENCE [LARGE SCALE GENOMIC DNA]</scope>
    <source>
        <strain evidence="1 2">KACC 16571</strain>
    </source>
</reference>
<name>A0ABY7T5D1_9SPHI</name>
<protein>
    <recommendedName>
        <fullName evidence="3">Lipoprotein</fullName>
    </recommendedName>
</protein>
<organism evidence="1 2">
    <name type="scientific">Mucilaginibacter jinjuensis</name>
    <dbReference type="NCBI Taxonomy" id="1176721"/>
    <lineage>
        <taxon>Bacteria</taxon>
        <taxon>Pseudomonadati</taxon>
        <taxon>Bacteroidota</taxon>
        <taxon>Sphingobacteriia</taxon>
        <taxon>Sphingobacteriales</taxon>
        <taxon>Sphingobacteriaceae</taxon>
        <taxon>Mucilaginibacter</taxon>
    </lineage>
</organism>
<dbReference type="Proteomes" id="UP001216139">
    <property type="component" value="Chromosome"/>
</dbReference>
<evidence type="ECO:0000313" key="1">
    <source>
        <dbReference type="EMBL" id="WCT10462.1"/>
    </source>
</evidence>
<evidence type="ECO:0000313" key="2">
    <source>
        <dbReference type="Proteomes" id="UP001216139"/>
    </source>
</evidence>
<dbReference type="PROSITE" id="PS51257">
    <property type="entry name" value="PROKAR_LIPOPROTEIN"/>
    <property type="match status" value="1"/>
</dbReference>
<evidence type="ECO:0008006" key="3">
    <source>
        <dbReference type="Google" id="ProtNLM"/>
    </source>
</evidence>